<organism evidence="2 3">
    <name type="scientific">Parelaphostrongylus tenuis</name>
    <name type="common">Meningeal worm</name>
    <dbReference type="NCBI Taxonomy" id="148309"/>
    <lineage>
        <taxon>Eukaryota</taxon>
        <taxon>Metazoa</taxon>
        <taxon>Ecdysozoa</taxon>
        <taxon>Nematoda</taxon>
        <taxon>Chromadorea</taxon>
        <taxon>Rhabditida</taxon>
        <taxon>Rhabditina</taxon>
        <taxon>Rhabditomorpha</taxon>
        <taxon>Strongyloidea</taxon>
        <taxon>Metastrongylidae</taxon>
        <taxon>Parelaphostrongylus</taxon>
    </lineage>
</organism>
<evidence type="ECO:0000313" key="2">
    <source>
        <dbReference type="EMBL" id="KAJ1355574.1"/>
    </source>
</evidence>
<feature type="region of interest" description="Disordered" evidence="1">
    <location>
        <begin position="1"/>
        <end position="20"/>
    </location>
</feature>
<name>A0AAD5N1N2_PARTN</name>
<proteinExistence type="predicted"/>
<dbReference type="Proteomes" id="UP001196413">
    <property type="component" value="Unassembled WGS sequence"/>
</dbReference>
<dbReference type="AlphaFoldDB" id="A0AAD5N1N2"/>
<evidence type="ECO:0000256" key="1">
    <source>
        <dbReference type="SAM" id="MobiDB-lite"/>
    </source>
</evidence>
<gene>
    <name evidence="2" type="ORF">KIN20_013029</name>
</gene>
<comment type="caution">
    <text evidence="2">The sequence shown here is derived from an EMBL/GenBank/DDBJ whole genome shotgun (WGS) entry which is preliminary data.</text>
</comment>
<sequence>MMSSSEQAETDLSVSLPSCSQTSTTLDIDVLITIFEKAASIGNIRHVLTLATVSPWATSAIHRSLARQCHIRVDIREPIEYRIVGLKEEKLPVPEPVIYIQGSRVTPKAATELMAFLIDEMKEIREVSLNIEDPDLTTFNMLLDQLINADNVKLEVLRIRRRKGGQTFQKVSELVMANLKTLRIVGRIGLTEALVLDSSVHLERLSLMMFDLGLEVSQSMICDHLLRIASSGATFKHLSYTGFIGLDPTNDVVQSFLDRCGVNSLRLTMMLGPLIPPQPDYMIGKVRHINRLELGEVVDKPNIFNSLITYESVFKKVFPNVDDIHYFQHW</sequence>
<accession>A0AAD5N1N2</accession>
<evidence type="ECO:0000313" key="3">
    <source>
        <dbReference type="Proteomes" id="UP001196413"/>
    </source>
</evidence>
<reference evidence="2" key="1">
    <citation type="submission" date="2021-06" db="EMBL/GenBank/DDBJ databases">
        <title>Parelaphostrongylus tenuis whole genome reference sequence.</title>
        <authorList>
            <person name="Garwood T.J."/>
            <person name="Larsen P.A."/>
            <person name="Fountain-Jones N.M."/>
            <person name="Garbe J.R."/>
            <person name="Macchietto M.G."/>
            <person name="Kania S.A."/>
            <person name="Gerhold R.W."/>
            <person name="Richards J.E."/>
            <person name="Wolf T.M."/>
        </authorList>
    </citation>
    <scope>NUCLEOTIDE SEQUENCE</scope>
    <source>
        <strain evidence="2">MNPRO001-30</strain>
        <tissue evidence="2">Meninges</tissue>
    </source>
</reference>
<protein>
    <submittedName>
        <fullName evidence="2">Uncharacterized protein</fullName>
    </submittedName>
</protein>
<keyword evidence="3" id="KW-1185">Reference proteome</keyword>
<dbReference type="EMBL" id="JAHQIW010002509">
    <property type="protein sequence ID" value="KAJ1355574.1"/>
    <property type="molecule type" value="Genomic_DNA"/>
</dbReference>